<keyword evidence="3" id="KW-1185">Reference proteome</keyword>
<dbReference type="Proteomes" id="UP000297716">
    <property type="component" value="Unassembled WGS sequence"/>
</dbReference>
<gene>
    <name evidence="2" type="ORF">E0Z10_g8981</name>
</gene>
<protein>
    <recommendedName>
        <fullName evidence="1">Glycosyl hydrolase family 30 beta sandwich domain-containing protein</fullName>
    </recommendedName>
</protein>
<name>A0A4Z0YKK9_9PEZI</name>
<accession>A0A4Z0YKK9</accession>
<dbReference type="AlphaFoldDB" id="A0A4Z0YKK9"/>
<dbReference type="SUPFAM" id="SSF51011">
    <property type="entry name" value="Glycosyl hydrolase domain"/>
    <property type="match status" value="1"/>
</dbReference>
<organism evidence="2 3">
    <name type="scientific">Xylaria hypoxylon</name>
    <dbReference type="NCBI Taxonomy" id="37992"/>
    <lineage>
        <taxon>Eukaryota</taxon>
        <taxon>Fungi</taxon>
        <taxon>Dikarya</taxon>
        <taxon>Ascomycota</taxon>
        <taxon>Pezizomycotina</taxon>
        <taxon>Sordariomycetes</taxon>
        <taxon>Xylariomycetidae</taxon>
        <taxon>Xylariales</taxon>
        <taxon>Xylariaceae</taxon>
        <taxon>Xylaria</taxon>
    </lineage>
</organism>
<proteinExistence type="predicted"/>
<reference evidence="2 3" key="1">
    <citation type="submission" date="2019-03" db="EMBL/GenBank/DDBJ databases">
        <title>Draft genome sequence of Xylaria hypoxylon DSM 108379, a ubiquitous saprotrophic-parasitic fungi on hardwood.</title>
        <authorList>
            <person name="Buettner E."/>
            <person name="Leonhardt S."/>
            <person name="Gebauer A.M."/>
            <person name="Liers C."/>
            <person name="Hofrichter M."/>
            <person name="Kellner H."/>
        </authorList>
    </citation>
    <scope>NUCLEOTIDE SEQUENCE [LARGE SCALE GENOMIC DNA]</scope>
    <source>
        <strain evidence="2 3">DSM 108379</strain>
    </source>
</reference>
<dbReference type="InterPro" id="IPR033452">
    <property type="entry name" value="GH30_C"/>
</dbReference>
<sequence>FQNVDGSVAVVFINGGTSTVSVQVKTTGGAAFAAAGAAAFLTDNTHDFNETTASFSGGAASASIPGRSIVSIMLR</sequence>
<dbReference type="InterPro" id="IPR013780">
    <property type="entry name" value="Glyco_hydro_b"/>
</dbReference>
<dbReference type="Pfam" id="PF17189">
    <property type="entry name" value="Glyco_hydro_30C"/>
    <property type="match status" value="1"/>
</dbReference>
<dbReference type="STRING" id="37992.A0A4Z0YKK9"/>
<evidence type="ECO:0000313" key="3">
    <source>
        <dbReference type="Proteomes" id="UP000297716"/>
    </source>
</evidence>
<dbReference type="EMBL" id="SKBN01000262">
    <property type="protein sequence ID" value="TGJ79775.1"/>
    <property type="molecule type" value="Genomic_DNA"/>
</dbReference>
<evidence type="ECO:0000259" key="1">
    <source>
        <dbReference type="Pfam" id="PF17189"/>
    </source>
</evidence>
<evidence type="ECO:0000313" key="2">
    <source>
        <dbReference type="EMBL" id="TGJ79775.1"/>
    </source>
</evidence>
<dbReference type="Gene3D" id="2.60.40.1180">
    <property type="entry name" value="Golgi alpha-mannosidase II"/>
    <property type="match status" value="1"/>
</dbReference>
<comment type="caution">
    <text evidence="2">The sequence shown here is derived from an EMBL/GenBank/DDBJ whole genome shotgun (WGS) entry which is preliminary data.</text>
</comment>
<feature type="non-terminal residue" evidence="2">
    <location>
        <position position="1"/>
    </location>
</feature>
<feature type="domain" description="Glycosyl hydrolase family 30 beta sandwich" evidence="1">
    <location>
        <begin position="1"/>
        <end position="72"/>
    </location>
</feature>